<evidence type="ECO:0000256" key="4">
    <source>
        <dbReference type="SAM" id="MobiDB-lite"/>
    </source>
</evidence>
<sequence>MFAPRRSLDFSHPFHLPSTCWSSLLDTMLGGAIITGSGPVLGVPSCYFDNVTVFKGIPYAASTAGENRWRPPSQPAHWVEPRLCDTFGPACPQIGPAQLANMSEDCLSLNVWTPAASPHDHKLPVYVWIYGGRFIFGAASEPTFDGAYLASQGIVVVTINYRLGVFGFLAHPELSAESAHGASGNYGLLDQLCAMQWVRDNIANFGGDPLNVTLGGQSAGSASVGIHLYSPLSRGFFHRAIVESGMRHPQDPLISALAPSYRTKEKAETQGQAYVAEKGVKTIAQLRQVPVEHLLIGNNRNDETMWGNPPFFRPCIDGYIFPRSYSSTLAGGSQADVPVLTGHNRDEGGTYSDPRFDRNDYIECTEAKFGPLLPRFDELYPCGADQDPREVWSTAARDNSRITIDLWAQEFAKHCTSPVFTYHFTHAPPPRRGNPPPGSGQPKTPGYTYTKGPMAGSFHSAELFYAFNNQYANSDRDWTSEDAEVGKQMSAWWLNFIKRGDVNGKVEKQWPLAGQGQVMEIGSVSKVTPLAQGDVESKVQFWRDHFARHQRF</sequence>
<evidence type="ECO:0000256" key="2">
    <source>
        <dbReference type="ARBA" id="ARBA00022801"/>
    </source>
</evidence>
<dbReference type="EC" id="3.1.1.-" evidence="3"/>
<comment type="caution">
    <text evidence="6">The sequence shown here is derived from an EMBL/GenBank/DDBJ whole genome shotgun (WGS) entry which is preliminary data.</text>
</comment>
<keyword evidence="2 3" id="KW-0378">Hydrolase</keyword>
<dbReference type="SUPFAM" id="SSF53474">
    <property type="entry name" value="alpha/beta-Hydrolases"/>
    <property type="match status" value="1"/>
</dbReference>
<dbReference type="OrthoDB" id="408631at2759"/>
<dbReference type="PROSITE" id="PS00122">
    <property type="entry name" value="CARBOXYLESTERASE_B_1"/>
    <property type="match status" value="1"/>
</dbReference>
<accession>A0A427YFX1</accession>
<proteinExistence type="inferred from homology"/>
<dbReference type="Pfam" id="PF00135">
    <property type="entry name" value="COesterase"/>
    <property type="match status" value="1"/>
</dbReference>
<feature type="domain" description="Carboxylesterase type B" evidence="5">
    <location>
        <begin position="37"/>
        <end position="542"/>
    </location>
</feature>
<organism evidence="6 7">
    <name type="scientific">Saitozyma podzolica</name>
    <dbReference type="NCBI Taxonomy" id="1890683"/>
    <lineage>
        <taxon>Eukaryota</taxon>
        <taxon>Fungi</taxon>
        <taxon>Dikarya</taxon>
        <taxon>Basidiomycota</taxon>
        <taxon>Agaricomycotina</taxon>
        <taxon>Tremellomycetes</taxon>
        <taxon>Tremellales</taxon>
        <taxon>Trimorphomycetaceae</taxon>
        <taxon>Saitozyma</taxon>
    </lineage>
</organism>
<dbReference type="InterPro" id="IPR029058">
    <property type="entry name" value="AB_hydrolase_fold"/>
</dbReference>
<feature type="compositionally biased region" description="Pro residues" evidence="4">
    <location>
        <begin position="427"/>
        <end position="439"/>
    </location>
</feature>
<dbReference type="GO" id="GO:0016787">
    <property type="term" value="F:hydrolase activity"/>
    <property type="evidence" value="ECO:0007669"/>
    <property type="project" value="UniProtKB-KW"/>
</dbReference>
<keyword evidence="7" id="KW-1185">Reference proteome</keyword>
<feature type="region of interest" description="Disordered" evidence="4">
    <location>
        <begin position="424"/>
        <end position="448"/>
    </location>
</feature>
<evidence type="ECO:0000256" key="3">
    <source>
        <dbReference type="RuleBase" id="RU361235"/>
    </source>
</evidence>
<comment type="similarity">
    <text evidence="1 3">Belongs to the type-B carboxylesterase/lipase family.</text>
</comment>
<dbReference type="InterPro" id="IPR050309">
    <property type="entry name" value="Type-B_Carboxylest/Lipase"/>
</dbReference>
<dbReference type="AlphaFoldDB" id="A0A427YFX1"/>
<evidence type="ECO:0000313" key="6">
    <source>
        <dbReference type="EMBL" id="RSH89996.1"/>
    </source>
</evidence>
<dbReference type="InterPro" id="IPR002018">
    <property type="entry name" value="CarbesteraseB"/>
</dbReference>
<protein>
    <recommendedName>
        <fullName evidence="3">Carboxylic ester hydrolase</fullName>
        <ecNumber evidence="3">3.1.1.-</ecNumber>
    </recommendedName>
</protein>
<dbReference type="InterPro" id="IPR019826">
    <property type="entry name" value="Carboxylesterase_B_AS"/>
</dbReference>
<dbReference type="EMBL" id="RSCD01000011">
    <property type="protein sequence ID" value="RSH89996.1"/>
    <property type="molecule type" value="Genomic_DNA"/>
</dbReference>
<gene>
    <name evidence="6" type="ORF">EHS25_001329</name>
</gene>
<name>A0A427YFX1_9TREE</name>
<evidence type="ECO:0000259" key="5">
    <source>
        <dbReference type="Pfam" id="PF00135"/>
    </source>
</evidence>
<dbReference type="Gene3D" id="3.40.50.1820">
    <property type="entry name" value="alpha/beta hydrolase"/>
    <property type="match status" value="1"/>
</dbReference>
<reference evidence="6 7" key="1">
    <citation type="submission" date="2018-11" db="EMBL/GenBank/DDBJ databases">
        <title>Genome sequence of Saitozyma podzolica DSM 27192.</title>
        <authorList>
            <person name="Aliyu H."/>
            <person name="Gorte O."/>
            <person name="Ochsenreither K."/>
        </authorList>
    </citation>
    <scope>NUCLEOTIDE SEQUENCE [LARGE SCALE GENOMIC DNA]</scope>
    <source>
        <strain evidence="6 7">DSM 27192</strain>
    </source>
</reference>
<dbReference type="STRING" id="1890683.A0A427YFX1"/>
<evidence type="ECO:0000313" key="7">
    <source>
        <dbReference type="Proteomes" id="UP000279259"/>
    </source>
</evidence>
<evidence type="ECO:0000256" key="1">
    <source>
        <dbReference type="ARBA" id="ARBA00005964"/>
    </source>
</evidence>
<dbReference type="PANTHER" id="PTHR11559">
    <property type="entry name" value="CARBOXYLESTERASE"/>
    <property type="match status" value="1"/>
</dbReference>
<dbReference type="Proteomes" id="UP000279259">
    <property type="component" value="Unassembled WGS sequence"/>
</dbReference>